<dbReference type="RefSeq" id="WP_208272603.1">
    <property type="nucleotide sequence ID" value="NZ_BAAAGM010000075.1"/>
</dbReference>
<evidence type="ECO:0000256" key="1">
    <source>
        <dbReference type="ARBA" id="ARBA00023002"/>
    </source>
</evidence>
<dbReference type="SUPFAM" id="SSF53720">
    <property type="entry name" value="ALDH-like"/>
    <property type="match status" value="1"/>
</dbReference>
<keyword evidence="5" id="KW-1185">Reference proteome</keyword>
<dbReference type="Gene3D" id="3.40.605.10">
    <property type="entry name" value="Aldehyde Dehydrogenase, Chain A, domain 1"/>
    <property type="match status" value="1"/>
</dbReference>
<evidence type="ECO:0000313" key="5">
    <source>
        <dbReference type="Proteomes" id="UP000666915"/>
    </source>
</evidence>
<dbReference type="PANTHER" id="PTHR43353">
    <property type="entry name" value="SUCCINATE-SEMIALDEHYDE DEHYDROGENASE, MITOCHONDRIAL"/>
    <property type="match status" value="1"/>
</dbReference>
<dbReference type="InterPro" id="IPR016160">
    <property type="entry name" value="Ald_DH_CS_CYS"/>
</dbReference>
<dbReference type="CDD" id="cd07103">
    <property type="entry name" value="ALDH_F5_SSADH_GabD"/>
    <property type="match status" value="1"/>
</dbReference>
<organism evidence="4 5">
    <name type="scientific">Actinomadura nitritigenes</name>
    <dbReference type="NCBI Taxonomy" id="134602"/>
    <lineage>
        <taxon>Bacteria</taxon>
        <taxon>Bacillati</taxon>
        <taxon>Actinomycetota</taxon>
        <taxon>Actinomycetes</taxon>
        <taxon>Streptosporangiales</taxon>
        <taxon>Thermomonosporaceae</taxon>
        <taxon>Actinomadura</taxon>
    </lineage>
</organism>
<dbReference type="Pfam" id="PF00171">
    <property type="entry name" value="Aldedh"/>
    <property type="match status" value="1"/>
</dbReference>
<name>A0ABS3RDL8_9ACTN</name>
<dbReference type="Gene3D" id="3.40.309.10">
    <property type="entry name" value="Aldehyde Dehydrogenase, Chain A, domain 2"/>
    <property type="match status" value="1"/>
</dbReference>
<feature type="region of interest" description="Disordered" evidence="2">
    <location>
        <begin position="1"/>
        <end position="22"/>
    </location>
</feature>
<sequence>MTTTGERPQFSDGTAPKDVLPPSLLFIDGTWRESGDGRTRAVENPATETELTAVPLATAQDLDDALAAAAAGFRRWRTASAWDRSDALRRFAQAIRADADRFALVMTLEQGKPLAQSRGEVLASADQFDWYADEARRIYGRSVDGHDTGTRILVRREPIGPVAAFAAWNFPSLLTARKIAPALAAGCSIVVMAPIEAPLSTLLFAEVAEKAELPAGVLNVVTGEPADVSRHLIASDVIRKVSLTGSVPVGVQLAGLAAQGMKATSMELGGHAPVLVFPDTDARRAAAICAQGKFRNGGQVCIAASRFLVHESVADQFTEVFVEETRKLRLGDGRDPATDVGPLTTAGRRAAIAGLVEDAVALGATLEHGGGAPEEYETGYYFTPTVLTGVRADMRVMQEEPFGPIAPIATFATFDEAVSIANATPYGLGGFVFTDDLTTAFRASEELEVGMVGVNHLTIATAEAPFGGVKRSGHGREGGSEGIDGYTVTKYVSMRLGGLS</sequence>
<evidence type="ECO:0000259" key="3">
    <source>
        <dbReference type="Pfam" id="PF00171"/>
    </source>
</evidence>
<gene>
    <name evidence="4" type="ORF">J4557_43015</name>
</gene>
<dbReference type="InterPro" id="IPR016163">
    <property type="entry name" value="Ald_DH_C"/>
</dbReference>
<feature type="domain" description="Aldehyde dehydrogenase" evidence="3">
    <location>
        <begin position="31"/>
        <end position="492"/>
    </location>
</feature>
<dbReference type="InterPro" id="IPR016162">
    <property type="entry name" value="Ald_DH_N"/>
</dbReference>
<protein>
    <submittedName>
        <fullName evidence="4">NAD-dependent succinate-semialdehyde dehydrogenase</fullName>
    </submittedName>
</protein>
<evidence type="ECO:0000256" key="2">
    <source>
        <dbReference type="SAM" id="MobiDB-lite"/>
    </source>
</evidence>
<dbReference type="InterPro" id="IPR015590">
    <property type="entry name" value="Aldehyde_DH_dom"/>
</dbReference>
<dbReference type="EMBL" id="JAGEOK010000044">
    <property type="protein sequence ID" value="MBO2444310.1"/>
    <property type="molecule type" value="Genomic_DNA"/>
</dbReference>
<comment type="caution">
    <text evidence="4">The sequence shown here is derived from an EMBL/GenBank/DDBJ whole genome shotgun (WGS) entry which is preliminary data.</text>
</comment>
<dbReference type="InterPro" id="IPR050740">
    <property type="entry name" value="Aldehyde_DH_Superfamily"/>
</dbReference>
<dbReference type="PANTHER" id="PTHR43353:SF5">
    <property type="entry name" value="SUCCINATE-SEMIALDEHYDE DEHYDROGENASE, MITOCHONDRIAL"/>
    <property type="match status" value="1"/>
</dbReference>
<dbReference type="PROSITE" id="PS00070">
    <property type="entry name" value="ALDEHYDE_DEHYDR_CYS"/>
    <property type="match status" value="1"/>
</dbReference>
<proteinExistence type="predicted"/>
<dbReference type="Proteomes" id="UP000666915">
    <property type="component" value="Unassembled WGS sequence"/>
</dbReference>
<accession>A0ABS3RDL8</accession>
<reference evidence="4 5" key="1">
    <citation type="submission" date="2021-03" db="EMBL/GenBank/DDBJ databases">
        <authorList>
            <person name="Kanchanasin P."/>
            <person name="Saeng-In P."/>
            <person name="Phongsopitanun W."/>
            <person name="Yuki M."/>
            <person name="Kudo T."/>
            <person name="Ohkuma M."/>
            <person name="Tanasupawat S."/>
        </authorList>
    </citation>
    <scope>NUCLEOTIDE SEQUENCE [LARGE SCALE GENOMIC DNA]</scope>
    <source>
        <strain evidence="4 5">L46</strain>
    </source>
</reference>
<evidence type="ECO:0000313" key="4">
    <source>
        <dbReference type="EMBL" id="MBO2444310.1"/>
    </source>
</evidence>
<dbReference type="InterPro" id="IPR016161">
    <property type="entry name" value="Ald_DH/histidinol_DH"/>
</dbReference>
<keyword evidence="1" id="KW-0560">Oxidoreductase</keyword>